<organism evidence="1">
    <name type="scientific">Arundo donax</name>
    <name type="common">Giant reed</name>
    <name type="synonym">Donax arundinaceus</name>
    <dbReference type="NCBI Taxonomy" id="35708"/>
    <lineage>
        <taxon>Eukaryota</taxon>
        <taxon>Viridiplantae</taxon>
        <taxon>Streptophyta</taxon>
        <taxon>Embryophyta</taxon>
        <taxon>Tracheophyta</taxon>
        <taxon>Spermatophyta</taxon>
        <taxon>Magnoliopsida</taxon>
        <taxon>Liliopsida</taxon>
        <taxon>Poales</taxon>
        <taxon>Poaceae</taxon>
        <taxon>PACMAD clade</taxon>
        <taxon>Arundinoideae</taxon>
        <taxon>Arundineae</taxon>
        <taxon>Arundo</taxon>
    </lineage>
</organism>
<proteinExistence type="predicted"/>
<name>A0A0A8Z614_ARUDO</name>
<evidence type="ECO:0000313" key="1">
    <source>
        <dbReference type="EMBL" id="JAD32185.1"/>
    </source>
</evidence>
<dbReference type="AlphaFoldDB" id="A0A0A8Z614"/>
<reference evidence="1" key="2">
    <citation type="journal article" date="2015" name="Data Brief">
        <title>Shoot transcriptome of the giant reed, Arundo donax.</title>
        <authorList>
            <person name="Barrero R.A."/>
            <person name="Guerrero F.D."/>
            <person name="Moolhuijzen P."/>
            <person name="Goolsby J.A."/>
            <person name="Tidwell J."/>
            <person name="Bellgard S.E."/>
            <person name="Bellgard M.I."/>
        </authorList>
    </citation>
    <scope>NUCLEOTIDE SEQUENCE</scope>
    <source>
        <tissue evidence="1">Shoot tissue taken approximately 20 cm above the soil surface</tissue>
    </source>
</reference>
<sequence length="38" mass="4204">MEVVARRGSRCMNRGSLNCSRSAMLMPNLKPLGVKLRA</sequence>
<protein>
    <submittedName>
        <fullName evidence="1">Uncharacterized protein</fullName>
    </submittedName>
</protein>
<accession>A0A0A8Z614</accession>
<reference evidence="1" key="1">
    <citation type="submission" date="2014-09" db="EMBL/GenBank/DDBJ databases">
        <authorList>
            <person name="Magalhaes I.L.F."/>
            <person name="Oliveira U."/>
            <person name="Santos F.R."/>
            <person name="Vidigal T.H.D.A."/>
            <person name="Brescovit A.D."/>
            <person name="Santos A.J."/>
        </authorList>
    </citation>
    <scope>NUCLEOTIDE SEQUENCE</scope>
    <source>
        <tissue evidence="1">Shoot tissue taken approximately 20 cm above the soil surface</tissue>
    </source>
</reference>
<dbReference type="EMBL" id="GBRH01265710">
    <property type="protein sequence ID" value="JAD32185.1"/>
    <property type="molecule type" value="Transcribed_RNA"/>
</dbReference>